<dbReference type="PANTHER" id="PTHR21255">
    <property type="entry name" value="T-COMPLEX-ASSOCIATED-TESTIS-EXPRESSED 1/ DYNEIN LIGHT CHAIN"/>
    <property type="match status" value="1"/>
</dbReference>
<dbReference type="Ensembl" id="ENSOABT00000049737.2">
    <property type="protein sequence ID" value="ENSOABP00000048492.1"/>
    <property type="gene ID" value="ENSOABG00000021618.2"/>
</dbReference>
<dbReference type="InterPro" id="IPR038586">
    <property type="entry name" value="Tctex-1-like_sf"/>
</dbReference>
<comment type="similarity">
    <text evidence="1">Belongs to the dynein light chain Tctex-type family.</text>
</comment>
<dbReference type="Proteomes" id="UP000472276">
    <property type="component" value="Unassembled WGS sequence"/>
</dbReference>
<evidence type="ECO:0000256" key="2">
    <source>
        <dbReference type="SAM" id="MobiDB-lite"/>
    </source>
</evidence>
<gene>
    <name evidence="3" type="primary">dynlt5</name>
</gene>
<sequence length="171" mass="19650">MSDKEKQQRKEKRVVKVPSNGRGKDTTGRTKDSISTVSYIDELGHHDDNARLAPTMENTYQMGPYKRFPAKAATDILKDVLTSYLQEEKYEVEWSQKMTKTLCEVIRARMKELMIPRYKIVILVHIGQLTGQSMQISSRCLWDASNDTFASYSFKNSSLFGLATVYAVYFE</sequence>
<evidence type="ECO:0000256" key="1">
    <source>
        <dbReference type="ARBA" id="ARBA00005361"/>
    </source>
</evidence>
<dbReference type="GO" id="GO:0005737">
    <property type="term" value="C:cytoplasm"/>
    <property type="evidence" value="ECO:0007669"/>
    <property type="project" value="TreeGrafter"/>
</dbReference>
<name>A0A668VBL0_OREAU</name>
<proteinExistence type="inferred from homology"/>
<dbReference type="GO" id="GO:0007018">
    <property type="term" value="P:microtubule-based movement"/>
    <property type="evidence" value="ECO:0007669"/>
    <property type="project" value="TreeGrafter"/>
</dbReference>
<dbReference type="PANTHER" id="PTHR21255:SF64">
    <property type="entry name" value="DYNEIN LIGHT CHAIN TCTEX-TYPE 5"/>
    <property type="match status" value="1"/>
</dbReference>
<dbReference type="AlphaFoldDB" id="A0A668VBL0"/>
<accession>A0A668VBL0</accession>
<dbReference type="RefSeq" id="XP_031610725.1">
    <property type="nucleotide sequence ID" value="XM_031754865.2"/>
</dbReference>
<dbReference type="GeneID" id="116332022"/>
<dbReference type="CDD" id="cd21458">
    <property type="entry name" value="DLC-like_TCTEX1D1"/>
    <property type="match status" value="1"/>
</dbReference>
<protein>
    <recommendedName>
        <fullName evidence="5">Tctex1 domain containing 1</fullName>
    </recommendedName>
</protein>
<dbReference type="GO" id="GO:0045505">
    <property type="term" value="F:dynein intermediate chain binding"/>
    <property type="evidence" value="ECO:0007669"/>
    <property type="project" value="TreeGrafter"/>
</dbReference>
<organism evidence="3 4">
    <name type="scientific">Oreochromis aureus</name>
    <name type="common">Israeli tilapia</name>
    <name type="synonym">Chromis aureus</name>
    <dbReference type="NCBI Taxonomy" id="47969"/>
    <lineage>
        <taxon>Eukaryota</taxon>
        <taxon>Metazoa</taxon>
        <taxon>Chordata</taxon>
        <taxon>Craniata</taxon>
        <taxon>Vertebrata</taxon>
        <taxon>Euteleostomi</taxon>
        <taxon>Actinopterygii</taxon>
        <taxon>Neopterygii</taxon>
        <taxon>Teleostei</taxon>
        <taxon>Neoteleostei</taxon>
        <taxon>Acanthomorphata</taxon>
        <taxon>Ovalentaria</taxon>
        <taxon>Cichlomorphae</taxon>
        <taxon>Cichliformes</taxon>
        <taxon>Cichlidae</taxon>
        <taxon>African cichlids</taxon>
        <taxon>Pseudocrenilabrinae</taxon>
        <taxon>Oreochromini</taxon>
        <taxon>Oreochromis</taxon>
    </lineage>
</organism>
<dbReference type="Pfam" id="PF03645">
    <property type="entry name" value="Tctex-1"/>
    <property type="match status" value="1"/>
</dbReference>
<dbReference type="Gene3D" id="3.30.1140.40">
    <property type="entry name" value="Tctex-1"/>
    <property type="match status" value="1"/>
</dbReference>
<evidence type="ECO:0000313" key="4">
    <source>
        <dbReference type="Proteomes" id="UP000472276"/>
    </source>
</evidence>
<dbReference type="InterPro" id="IPR005334">
    <property type="entry name" value="Tctex-1-like"/>
</dbReference>
<keyword evidence="4" id="KW-1185">Reference proteome</keyword>
<evidence type="ECO:0000313" key="3">
    <source>
        <dbReference type="Ensembl" id="ENSOABP00000048492.1"/>
    </source>
</evidence>
<reference evidence="3" key="1">
    <citation type="submission" date="2025-08" db="UniProtKB">
        <authorList>
            <consortium name="Ensembl"/>
        </authorList>
    </citation>
    <scope>IDENTIFICATION</scope>
</reference>
<dbReference type="CTD" id="200132"/>
<dbReference type="OMA" id="CRQMAKT"/>
<feature type="region of interest" description="Disordered" evidence="2">
    <location>
        <begin position="1"/>
        <end position="31"/>
    </location>
</feature>
<reference evidence="3" key="2">
    <citation type="submission" date="2025-09" db="UniProtKB">
        <authorList>
            <consortium name="Ensembl"/>
        </authorList>
    </citation>
    <scope>IDENTIFICATION</scope>
</reference>
<dbReference type="GO" id="GO:0005868">
    <property type="term" value="C:cytoplasmic dynein complex"/>
    <property type="evidence" value="ECO:0007669"/>
    <property type="project" value="TreeGrafter"/>
</dbReference>
<dbReference type="KEGG" id="oau:116332022"/>
<evidence type="ECO:0008006" key="5">
    <source>
        <dbReference type="Google" id="ProtNLM"/>
    </source>
</evidence>
<feature type="compositionally biased region" description="Basic and acidic residues" evidence="2">
    <location>
        <begin position="22"/>
        <end position="31"/>
    </location>
</feature>